<dbReference type="InterPro" id="IPR019442">
    <property type="entry name" value="THADA/TRM732_DUF2428"/>
</dbReference>
<evidence type="ECO:0000256" key="2">
    <source>
        <dbReference type="SAM" id="MobiDB-lite"/>
    </source>
</evidence>
<protein>
    <recommendedName>
        <fullName evidence="3">DUF2428 domain-containing protein</fullName>
    </recommendedName>
</protein>
<dbReference type="PANTHER" id="PTHR14387">
    <property type="entry name" value="THADA/DEATH RECEPTOR INTERACTING PROTEIN"/>
    <property type="match status" value="1"/>
</dbReference>
<keyword evidence="5" id="KW-1185">Reference proteome</keyword>
<organism evidence="4 5">
    <name type="scientific">Vitrella brassicaformis (strain CCMP3155)</name>
    <dbReference type="NCBI Taxonomy" id="1169540"/>
    <lineage>
        <taxon>Eukaryota</taxon>
        <taxon>Sar</taxon>
        <taxon>Alveolata</taxon>
        <taxon>Colpodellida</taxon>
        <taxon>Vitrellaceae</taxon>
        <taxon>Vitrella</taxon>
    </lineage>
</organism>
<sequence>MVRKKTKPHARDGSEQRGPPLFPITAPCRAAAQQLIHKLTPEAGQHVQTLLDSDAVLQQVDAIKRLTSLLLGQHEGSKGSPSADDEHGVVEAFVSFAFYLVLPLHSHRLRRHVTAVWATLREMEEGPDAQLARAAMDQTRQLLTDFARGLQGHILDGAAAAVIPEHASEAAAQIDLFLTHTVLSDLLLATDEQIGAVWTFLGSLIYRYASALEDGGGGGVAAGLQSLADASGACQERVMVAMLDLMHDHRGLVYVVERENVVSQLQEALNKMLGVDLLPRDLLAQAGLACSILQATRHTLSAPRFAAHIRSAILPTLALTPAVPTPTSATPLGPMGRLAVVRGAMVALPMCWQQQQQQQQQGQGAELRFAEWWTLQAELFEAICQYTRSPGWQLRHFALQSLQVWLSCVVLPPPSEASEDREEESPSPSASVRRVIELLLDCLVSHWDHPHKPTQQASRNIWDAMLNSRHQLAALAQQQDSSLLRLMCERVIRLPSSSKKSQYLALCALLPHVGPSRLLEWLPSLIPQLLASLSEQPVAAAARLLLQKVISGLVKAGEPLHVVLPVLAAALTADGGDGDEDRAAVVASSVGPLLEKLDPSALAPLVRSIVGESTAWSVPEAILLQVARRGGVATWHQQQHTQAAAWRLRVEGADAQGAPVSYEIPLDRLLCGLQGGQESLRQALLELAVAAPGTTTPFIVPEGLMLRHTVRHSLKASTADGRVQCGNAFRKGMCRARDGVRKAMERMSEPELRAAMNGHASSGTDLSDLSTTLSLLASLHEQLLSFLFPGQPFDRCHTALDLLAILHDVWGQQGGGLTGSHSTRYGPCSAGNVIGLYSHEAKAVLVRCLSSTWERQRQVALKLLGGFPCPLPIPPLREGVGVGGERVVACFVEECVLLLQSVRGRDYSAGECLMKLLFTALFAKYDTTAPSDSLQAPTTIPSFPADLLHRPLDQCSPADLSCIRHAVLQALHTSLGVPSPPQAQLTSGPPAVAFLSCVVEGIRQRQRRLSANNGPNDTMGDPSLALHGLVRALGACLGSLPRGGAAAAADWRPLVKGMVEALLGMCVQVFSIIAEGADALLLAEGWRRRDHTADETAALAVVLPTGASFRPGVIDCRGHPIMTRHDDTAADESAIDMVNEENVLVVGSWLSVKEVGETLMALLDWMPFCDSEGGGEEARLLTPSELDELGRQLLTLLVAVRHPGAMDRLAAAWTSLAQKLMCSGSVDLCHLPSTWLDTLLNLLLPPARWHHQGSNAPTSTLDPDAFLPPPLRRSRSLGLAFVALLRGEPPSLGSVLLPRAMSALLEITSGKFDAEFPATLPDRPAACRVHAINALRALLLSGYLTSSTRDFLGGSLEAAMEGLRSDSWLVRNASTMLYVTIVRRLLSADNESIEVSPKGFLFCSGAESRAGQMAAKTQCGSLEEILGRQPHLLDLLLAHMHMDGDGGERGDTTNGTGSGGSSGISGELFGLEVHGGPMAVLLLLSRGPLTRGHTDRQHEDTADGRGDMDVGSIMKATQRCLSSKAAHVRILAARALANWTLERLRNGSAEVAATELLKAVTDALAVQLGASVSFNHVHGSVHSALELLSHPSAQQIITDALRAPTEALEGAMRLLLEALQALWSRPLPVLIRMTALDVLDRLLSAIGASMEERNGGSSALLSEVAALAKTSAESVLGKESRPPLLSFGPSSEAPLMVSASRVGLHAVHVVELLETLQSPSCLPGRQVAAFLSRLASLNAPPSAHGEAFRQARKLMREINVNAPANGTVGCDVADALTVCCVESLKSQKGDTEVGIQACKLLTETVMAAAGGGHVGADQHPAEWMRLLVAFQARHPRHPRVLKAVLLTSASILLHTTNPEAEANDLWDPFSQWVLRCSDPKSDIALRMAAVDAIGRLSACMREKKGAYQLCVWRAVVALLQDEVPHVRDAISRACRGALEGVGGDGAVTMVSGTFEPTSCLRLIITKVIPAYPRELTAPLHRDLFLNAMQDCEQVASERLSIPPKKSQLQASQPSTGQQPLLARRVFDVEPANLFTEELLICQLLVTLVPLDSRDWEWPPWLPEAATIIDRLDAAIRVVGATELEDLLGFATPQTEGGGDARLRVFVDVCSSEVIAPPLAGLLIVCGVAGCWLKGRGKGESGVRSDWCDAFRDWCDAFRDRLSKLCRYVNGCDRKVCVSQPAIARLCDAVCGVWVDGGDDKAVQTFKQCAVFLT</sequence>
<dbReference type="InterPro" id="IPR016024">
    <property type="entry name" value="ARM-type_fold"/>
</dbReference>
<dbReference type="GO" id="GO:0005829">
    <property type="term" value="C:cytosol"/>
    <property type="evidence" value="ECO:0007669"/>
    <property type="project" value="TreeGrafter"/>
</dbReference>
<dbReference type="GO" id="GO:0030488">
    <property type="term" value="P:tRNA methylation"/>
    <property type="evidence" value="ECO:0007669"/>
    <property type="project" value="TreeGrafter"/>
</dbReference>
<proteinExistence type="inferred from homology"/>
<feature type="region of interest" description="Disordered" evidence="2">
    <location>
        <begin position="1490"/>
        <end position="1509"/>
    </location>
</feature>
<reference evidence="4 5" key="1">
    <citation type="submission" date="2014-11" db="EMBL/GenBank/DDBJ databases">
        <authorList>
            <person name="Zhu J."/>
            <person name="Qi W."/>
            <person name="Song R."/>
        </authorList>
    </citation>
    <scope>NUCLEOTIDE SEQUENCE [LARGE SCALE GENOMIC DNA]</scope>
</reference>
<dbReference type="Proteomes" id="UP000041254">
    <property type="component" value="Unassembled WGS sequence"/>
</dbReference>
<evidence type="ECO:0000313" key="4">
    <source>
        <dbReference type="EMBL" id="CEM21233.1"/>
    </source>
</evidence>
<evidence type="ECO:0000256" key="1">
    <source>
        <dbReference type="ARBA" id="ARBA00010409"/>
    </source>
</evidence>
<gene>
    <name evidence="4" type="ORF">Vbra_21875</name>
</gene>
<dbReference type="STRING" id="1169540.A0A0G4G170"/>
<dbReference type="VEuPathDB" id="CryptoDB:Vbra_21875"/>
<evidence type="ECO:0000313" key="5">
    <source>
        <dbReference type="Proteomes" id="UP000041254"/>
    </source>
</evidence>
<feature type="domain" description="DUF2428" evidence="3">
    <location>
        <begin position="1137"/>
        <end position="1368"/>
    </location>
</feature>
<name>A0A0G4G170_VITBC</name>
<feature type="region of interest" description="Disordered" evidence="2">
    <location>
        <begin position="1"/>
        <end position="22"/>
    </location>
</feature>
<dbReference type="Pfam" id="PF10350">
    <property type="entry name" value="DUF2428"/>
    <property type="match status" value="1"/>
</dbReference>
<dbReference type="InParanoid" id="A0A0G4G170"/>
<comment type="similarity">
    <text evidence="1">Belongs to the THADA family.</text>
</comment>
<dbReference type="EMBL" id="CDMY01000538">
    <property type="protein sequence ID" value="CEM21233.1"/>
    <property type="molecule type" value="Genomic_DNA"/>
</dbReference>
<dbReference type="SUPFAM" id="SSF48371">
    <property type="entry name" value="ARM repeat"/>
    <property type="match status" value="2"/>
</dbReference>
<dbReference type="InterPro" id="IPR051954">
    <property type="entry name" value="tRNA_methyltransferase_THADA"/>
</dbReference>
<dbReference type="PANTHER" id="PTHR14387:SF0">
    <property type="entry name" value="DUF2428 DOMAIN-CONTAINING PROTEIN"/>
    <property type="match status" value="1"/>
</dbReference>
<feature type="compositionally biased region" description="Basic and acidic residues" evidence="2">
    <location>
        <begin position="1492"/>
        <end position="1508"/>
    </location>
</feature>
<accession>A0A0G4G170</accession>
<evidence type="ECO:0000259" key="3">
    <source>
        <dbReference type="Pfam" id="PF10350"/>
    </source>
</evidence>
<dbReference type="OrthoDB" id="331037at2759"/>